<dbReference type="EMBL" id="BAABRO010000007">
    <property type="protein sequence ID" value="GAA5508073.1"/>
    <property type="molecule type" value="Genomic_DNA"/>
</dbReference>
<dbReference type="InterPro" id="IPR011050">
    <property type="entry name" value="Pectin_lyase_fold/virulence"/>
</dbReference>
<dbReference type="InterPro" id="IPR041690">
    <property type="entry name" value="Cadherin_5"/>
</dbReference>
<dbReference type="InterPro" id="IPR002105">
    <property type="entry name" value="Dockerin_1_rpt"/>
</dbReference>
<sequence length="1469" mass="150431">MPRFSMRRGLRTARRSRRCLSVEALESRRVLATFVVDTVADNDPQAGVCVAAPAPGNGTCSIRTAIIAADNNPGLDRIEIPAGTYNINPNFGSFDYDSSQDIDFLGVGTNPADVVIDGGGVSRGFDIFSSGPPNTVTMDNFTIQNGVASDGSGGGAINIFGSASLVLRNMVLQDNRADEDPLFPGFTSSGGAVQAGVDVTIENSIFRRNIATESGGAIDFSTTDQPRTLTIRNSTIENNDTGDSDVDFGLGGGVNVRGFNSSLILDTVDIANNMAGDSGGGVYFEGSSITVTDSDFTSNQALGSDSGGGGLYIFGDGQSNFVFDVSGGRFESNSAVAGAGGLESVDYSGTIDGTTFLQNQVLGQGDQFDQGGGAVALLADPDSNRVVTIRNADIRQNEAPTAGGIALVNIDLVLEDSVLDGNRTTAGQSPGAGGIGAVSNSLTQQMTINSSTITNNTSMTEAGGIGAIDIDLVINNSTISSNTASGGRAGGIGLLGNLRNPILTASAVTIANNQSGSDGGGIAFADAGFDLTNVTITGNQSGLQGGGIAVGTSAPGVQHSILFSTVAENQAISSGSNIAAQGEPISIASSLFAAGDGFALPGTFVSLGGNLDSGTSMGFSDPSDLNNTDPLLGPLQDNGGPVFTRALAAQSPAIDAARNTQVLVDARGTVRPLDGDGDGQAFPDIGAFERVAVVIVTAVDDTLNIDEDDPLTFVNVLANDLPAGALTVTAVSAANRGDVTIAPGGNGINYVPRANEFGQDVFTYTVSNSLGQTASATVRVDIAAVNDPPIAGNDVVDVGTRQAFTIQESSLLANDFVGAANESNQTLSISSLPATTVAGATISSLAGVITITPDPNFAGLSDSFTYTLSDGIDTATGTVVLNFSTRVGGHVYCDANGNGSEDSGEAVVGGRVFIDADGDRSFDIGERETQTDVMGDYFFTGLVSGQAVVVAEVPASCQTIPDNPGVVRSQLDAGLLARSITAADMDGNGDLEMIVASDLSGTLSVIDVVGGNLSLQREVTLDNRPQSVFAYPPASANRSGTPLIAVAAIGLPSEGGQVYFGNDSYDSFPIAAGAIDVAIDDFGDGLPTVVVASFRQSELTLFAPDGRFAPQTLPVNASQITSVSTGDVDGDGDNDIVVVGIGYDTTFESGASSGDSGSEISILLNNGNGSFSPLTDGQSDPNLTSKYVDVTLADIDGDEQQEILALDQRQTLRVLRLDGGQVRLVSSTTVTAKASTLAVGDFNRDSQLDVVVASNSNDVIEIFVGDGGGNFRLVKSIQDVLNPIDLTVADFDQDGVDEIAVANLYRRSLGGNNSDPLLPSTVTVLKLQVAEASVVIDQSSVSVDYTFPRVVPGFGISSRMDVNANGEVTANDALMVINQLNRQGGGQGESLAHESLAHESLARVRAATDINLDGATSPLDALLVINHLNENRGSANDTTEGEQSLWFDADDDDKGFAVAADEVFAAGLF</sequence>
<name>A0ABP9VWY9_9BACT</name>
<dbReference type="InterPro" id="IPR006626">
    <property type="entry name" value="PbH1"/>
</dbReference>
<feature type="domain" description="Cadherin-like" evidence="2">
    <location>
        <begin position="785"/>
        <end position="882"/>
    </location>
</feature>
<dbReference type="Gene3D" id="2.60.40.10">
    <property type="entry name" value="Immunoglobulins"/>
    <property type="match status" value="1"/>
</dbReference>
<dbReference type="Gene3D" id="2.60.40.3440">
    <property type="match status" value="2"/>
</dbReference>
<dbReference type="PANTHER" id="PTHR46580:SF4">
    <property type="entry name" value="ATP_GTP-BINDING PROTEIN"/>
    <property type="match status" value="1"/>
</dbReference>
<dbReference type="Pfam" id="PF13517">
    <property type="entry name" value="FG-GAP_3"/>
    <property type="match status" value="2"/>
</dbReference>
<dbReference type="Pfam" id="PF17963">
    <property type="entry name" value="Big_9"/>
    <property type="match status" value="1"/>
</dbReference>
<dbReference type="PANTHER" id="PTHR46580">
    <property type="entry name" value="SENSOR KINASE-RELATED"/>
    <property type="match status" value="1"/>
</dbReference>
<keyword evidence="4" id="KW-1185">Reference proteome</keyword>
<proteinExistence type="predicted"/>
<dbReference type="InterPro" id="IPR028994">
    <property type="entry name" value="Integrin_alpha_N"/>
</dbReference>
<reference evidence="3 4" key="1">
    <citation type="submission" date="2024-02" db="EMBL/GenBank/DDBJ databases">
        <title>Rhodopirellula caenicola NBRC 110016.</title>
        <authorList>
            <person name="Ichikawa N."/>
            <person name="Katano-Makiyama Y."/>
            <person name="Hidaka K."/>
        </authorList>
    </citation>
    <scope>NUCLEOTIDE SEQUENCE [LARGE SCALE GENOMIC DNA]</scope>
    <source>
        <strain evidence="3 4">NBRC 110016</strain>
    </source>
</reference>
<evidence type="ECO:0000313" key="4">
    <source>
        <dbReference type="Proteomes" id="UP001416858"/>
    </source>
</evidence>
<dbReference type="InterPro" id="IPR059226">
    <property type="entry name" value="Choice_anch_Q_dom"/>
</dbReference>
<accession>A0ABP9VWY9</accession>
<dbReference type="InterPro" id="IPR013783">
    <property type="entry name" value="Ig-like_fold"/>
</dbReference>
<dbReference type="SUPFAM" id="SSF51126">
    <property type="entry name" value="Pectin lyase-like"/>
    <property type="match status" value="2"/>
</dbReference>
<dbReference type="SUPFAM" id="SSF69318">
    <property type="entry name" value="Integrin alpha N-terminal domain"/>
    <property type="match status" value="1"/>
</dbReference>
<dbReference type="NCBIfam" id="NF041518">
    <property type="entry name" value="choice_anch_Q"/>
    <property type="match status" value="1"/>
</dbReference>
<dbReference type="Pfam" id="PF17892">
    <property type="entry name" value="Cadherin_5"/>
    <property type="match status" value="1"/>
</dbReference>
<evidence type="ECO:0000259" key="2">
    <source>
        <dbReference type="Pfam" id="PF17892"/>
    </source>
</evidence>
<evidence type="ECO:0000256" key="1">
    <source>
        <dbReference type="ARBA" id="ARBA00022729"/>
    </source>
</evidence>
<dbReference type="SUPFAM" id="SSF117074">
    <property type="entry name" value="Hypothetical protein PA1324"/>
    <property type="match status" value="1"/>
</dbReference>
<dbReference type="Gene3D" id="2.130.10.130">
    <property type="entry name" value="Integrin alpha, N-terminal"/>
    <property type="match status" value="1"/>
</dbReference>
<protein>
    <recommendedName>
        <fullName evidence="2">Cadherin-like domain-containing protein</fullName>
    </recommendedName>
</protein>
<organism evidence="3 4">
    <name type="scientific">Novipirellula caenicola</name>
    <dbReference type="NCBI Taxonomy" id="1536901"/>
    <lineage>
        <taxon>Bacteria</taxon>
        <taxon>Pseudomonadati</taxon>
        <taxon>Planctomycetota</taxon>
        <taxon>Planctomycetia</taxon>
        <taxon>Pirellulales</taxon>
        <taxon>Pirellulaceae</taxon>
        <taxon>Novipirellula</taxon>
    </lineage>
</organism>
<dbReference type="SMART" id="SM00710">
    <property type="entry name" value="PbH1"/>
    <property type="match status" value="9"/>
</dbReference>
<dbReference type="InterPro" id="IPR013517">
    <property type="entry name" value="FG-GAP"/>
</dbReference>
<evidence type="ECO:0000313" key="3">
    <source>
        <dbReference type="EMBL" id="GAA5508073.1"/>
    </source>
</evidence>
<comment type="caution">
    <text evidence="3">The sequence shown here is derived from an EMBL/GenBank/DDBJ whole genome shotgun (WGS) entry which is preliminary data.</text>
</comment>
<dbReference type="Pfam" id="PF00404">
    <property type="entry name" value="Dockerin_1"/>
    <property type="match status" value="1"/>
</dbReference>
<dbReference type="RefSeq" id="WP_345684885.1">
    <property type="nucleotide sequence ID" value="NZ_BAABRO010000007.1"/>
</dbReference>
<dbReference type="Proteomes" id="UP001416858">
    <property type="component" value="Unassembled WGS sequence"/>
</dbReference>
<keyword evidence="1" id="KW-0732">Signal</keyword>
<gene>
    <name evidence="3" type="ORF">Rcae01_03538</name>
</gene>